<evidence type="ECO:0000259" key="2">
    <source>
        <dbReference type="PROSITE" id="PS50157"/>
    </source>
</evidence>
<dbReference type="Proteomes" id="UP000077266">
    <property type="component" value="Unassembled WGS sequence"/>
</dbReference>
<proteinExistence type="predicted"/>
<gene>
    <name evidence="3" type="ORF">EXIGLDRAFT_479134</name>
</gene>
<name>A0A166NHQ0_EXIGL</name>
<sequence>MPKFCDRCNLSFSTKTVLNTHKYRAHTLVQNPPVASSHGCSCGCLFTSNERLEHMAATGSIVALPLGGQELLSDTGRRCMGGRALRYRCFLAFPRHYNRVFDFSPSQTSFHHSASFFLRLRLQPRLRAATS</sequence>
<feature type="domain" description="C2H2-type" evidence="2">
    <location>
        <begin position="3"/>
        <end position="27"/>
    </location>
</feature>
<dbReference type="AlphaFoldDB" id="A0A166NHQ0"/>
<accession>A0A166NHQ0</accession>
<dbReference type="PROSITE" id="PS00028">
    <property type="entry name" value="ZINC_FINGER_C2H2_1"/>
    <property type="match status" value="1"/>
</dbReference>
<dbReference type="PROSITE" id="PS50157">
    <property type="entry name" value="ZINC_FINGER_C2H2_2"/>
    <property type="match status" value="1"/>
</dbReference>
<evidence type="ECO:0000256" key="1">
    <source>
        <dbReference type="PROSITE-ProRule" id="PRU00042"/>
    </source>
</evidence>
<keyword evidence="4" id="KW-1185">Reference proteome</keyword>
<keyword evidence="1" id="KW-0862">Zinc</keyword>
<evidence type="ECO:0000313" key="3">
    <source>
        <dbReference type="EMBL" id="KZV79175.1"/>
    </source>
</evidence>
<reference evidence="3 4" key="1">
    <citation type="journal article" date="2016" name="Mol. Biol. Evol.">
        <title>Comparative Genomics of Early-Diverging Mushroom-Forming Fungi Provides Insights into the Origins of Lignocellulose Decay Capabilities.</title>
        <authorList>
            <person name="Nagy L.G."/>
            <person name="Riley R."/>
            <person name="Tritt A."/>
            <person name="Adam C."/>
            <person name="Daum C."/>
            <person name="Floudas D."/>
            <person name="Sun H."/>
            <person name="Yadav J.S."/>
            <person name="Pangilinan J."/>
            <person name="Larsson K.H."/>
            <person name="Matsuura K."/>
            <person name="Barry K."/>
            <person name="Labutti K."/>
            <person name="Kuo R."/>
            <person name="Ohm R.A."/>
            <person name="Bhattacharya S.S."/>
            <person name="Shirouzu T."/>
            <person name="Yoshinaga Y."/>
            <person name="Martin F.M."/>
            <person name="Grigoriev I.V."/>
            <person name="Hibbett D.S."/>
        </authorList>
    </citation>
    <scope>NUCLEOTIDE SEQUENCE [LARGE SCALE GENOMIC DNA]</scope>
    <source>
        <strain evidence="3 4">HHB12029</strain>
    </source>
</reference>
<dbReference type="GO" id="GO:0008270">
    <property type="term" value="F:zinc ion binding"/>
    <property type="evidence" value="ECO:0007669"/>
    <property type="project" value="UniProtKB-KW"/>
</dbReference>
<dbReference type="InParanoid" id="A0A166NHQ0"/>
<dbReference type="InterPro" id="IPR013087">
    <property type="entry name" value="Znf_C2H2_type"/>
</dbReference>
<protein>
    <recommendedName>
        <fullName evidence="2">C2H2-type domain-containing protein</fullName>
    </recommendedName>
</protein>
<keyword evidence="1" id="KW-0863">Zinc-finger</keyword>
<evidence type="ECO:0000313" key="4">
    <source>
        <dbReference type="Proteomes" id="UP000077266"/>
    </source>
</evidence>
<dbReference type="EMBL" id="KV426665">
    <property type="protein sequence ID" value="KZV79175.1"/>
    <property type="molecule type" value="Genomic_DNA"/>
</dbReference>
<organism evidence="3 4">
    <name type="scientific">Exidia glandulosa HHB12029</name>
    <dbReference type="NCBI Taxonomy" id="1314781"/>
    <lineage>
        <taxon>Eukaryota</taxon>
        <taxon>Fungi</taxon>
        <taxon>Dikarya</taxon>
        <taxon>Basidiomycota</taxon>
        <taxon>Agaricomycotina</taxon>
        <taxon>Agaricomycetes</taxon>
        <taxon>Auriculariales</taxon>
        <taxon>Exidiaceae</taxon>
        <taxon>Exidia</taxon>
    </lineage>
</organism>
<keyword evidence="1" id="KW-0479">Metal-binding</keyword>